<evidence type="ECO:0000313" key="2">
    <source>
        <dbReference type="Proteomes" id="UP001321741"/>
    </source>
</evidence>
<evidence type="ECO:0000313" key="1">
    <source>
        <dbReference type="EMBL" id="BDR60027.1"/>
    </source>
</evidence>
<organism evidence="1 2">
    <name type="scientific">Lactobacillus xylocopicola</name>
    <dbReference type="NCBI Taxonomy" id="2976676"/>
    <lineage>
        <taxon>Bacteria</taxon>
        <taxon>Bacillati</taxon>
        <taxon>Bacillota</taxon>
        <taxon>Bacilli</taxon>
        <taxon>Lactobacillales</taxon>
        <taxon>Lactobacillaceae</taxon>
        <taxon>Lactobacillus</taxon>
    </lineage>
</organism>
<reference evidence="1 2" key="1">
    <citation type="journal article" date="2023" name="Microbiol. Spectr.">
        <title>Symbiosis of Carpenter Bees with Uncharacterized Lactic Acid Bacteria Showing NAD Auxotrophy.</title>
        <authorList>
            <person name="Kawasaki S."/>
            <person name="Ozawa K."/>
            <person name="Mori T."/>
            <person name="Yamamoto A."/>
            <person name="Ito M."/>
            <person name="Ohkuma M."/>
            <person name="Sakamoto M."/>
            <person name="Matsutani M."/>
        </authorList>
    </citation>
    <scope>NUCLEOTIDE SEQUENCE [LARGE SCALE GENOMIC DNA]</scope>
    <source>
        <strain evidence="1 2">Kim32-2</strain>
    </source>
</reference>
<keyword evidence="2" id="KW-1185">Reference proteome</keyword>
<dbReference type="InterPro" id="IPR032675">
    <property type="entry name" value="LRR_dom_sf"/>
</dbReference>
<dbReference type="SUPFAM" id="SSF52058">
    <property type="entry name" value="L domain-like"/>
    <property type="match status" value="1"/>
</dbReference>
<dbReference type="InterPro" id="IPR005046">
    <property type="entry name" value="DUF285"/>
</dbReference>
<protein>
    <recommendedName>
        <fullName evidence="3">Surface protein</fullName>
    </recommendedName>
</protein>
<dbReference type="RefSeq" id="WP_317637747.1">
    <property type="nucleotide sequence ID" value="NZ_AP026803.1"/>
</dbReference>
<dbReference type="NCBIfam" id="TIGR02167">
    <property type="entry name" value="Liste_lipo_26"/>
    <property type="match status" value="1"/>
</dbReference>
<gene>
    <name evidence="1" type="ORF">KIM322_02880</name>
</gene>
<proteinExistence type="predicted"/>
<sequence>MLTTIQKDNNKKESLGKGVKMKNNHKIGKLIISAALAGTLVGVSTTVLPKQPGALQTIQAKSKKTIKISKYSENNNCILKFDVTTKTLHIKEGANNNILGTTPIYEAVHKAKKHISKRRTFKPSDIKHISIDNEIALSDDSKDLFSKLYNLEDISGLDKVDTGISYNLSSLFAKDKKLKSLDLSSWDTSTLQFSYEMFSGDKSLTEINLTGWGINSTSDSIFDGLDTTKVKIIGIEKNAD</sequence>
<dbReference type="Proteomes" id="UP001321741">
    <property type="component" value="Chromosome"/>
</dbReference>
<dbReference type="Gene3D" id="3.80.10.10">
    <property type="entry name" value="Ribonuclease Inhibitor"/>
    <property type="match status" value="1"/>
</dbReference>
<accession>A0ABM8BG06</accession>
<dbReference type="EMBL" id="AP026803">
    <property type="protein sequence ID" value="BDR60027.1"/>
    <property type="molecule type" value="Genomic_DNA"/>
</dbReference>
<name>A0ABM8BG06_9LACO</name>
<evidence type="ECO:0008006" key="3">
    <source>
        <dbReference type="Google" id="ProtNLM"/>
    </source>
</evidence>
<dbReference type="Pfam" id="PF03382">
    <property type="entry name" value="DUF285"/>
    <property type="match status" value="1"/>
</dbReference>
<dbReference type="InterPro" id="IPR011889">
    <property type="entry name" value="Liste_lipo_26"/>
</dbReference>